<dbReference type="KEGG" id="lyd:D7I47_10755"/>
<sequence>MRLAVELYDTVVGTLDGDARTFDFTASPEGIERFGRGSTALATSIPLVSQQRRDQAGRRRNWFAELLPEGDQYDYLLAQGGIRRGDTPAFLARYGRDVPGALQLWDLDDPSEPRTPELEPLTDAGIRALLEDPIGAPLGNDPAAGKSSLGGVQPKIVLARESRGWARALGGYPTTHILKPQLDGPAGTVIFDEEYGSRLARRLGLASFGTAIEVFDGLAALVIERYDRVGGRRVHQEDFSQALGASGNQKYQRIGGVVSLARVADVLVRHAPETELRRLARMVVLAVGIGNLDLHTKNLGLLHPEDGELLLAPAYDVVPQAHLPNDGELALAVNGVYRHAEVTRDDLLAEFASWGLRRAAPLVNDTLAKLASAVVAEEPLPGAHPQLRRDIRTFTENLQSGRPAGAPAAV</sequence>
<keyword evidence="2" id="KW-0808">Transferase</keyword>
<dbReference type="Pfam" id="PF07804">
    <property type="entry name" value="HipA_C"/>
    <property type="match status" value="1"/>
</dbReference>
<evidence type="ECO:0000313" key="6">
    <source>
        <dbReference type="EMBL" id="AYF98685.1"/>
    </source>
</evidence>
<dbReference type="InterPro" id="IPR017508">
    <property type="entry name" value="HipA_N1"/>
</dbReference>
<keyword evidence="7" id="KW-1185">Reference proteome</keyword>
<comment type="similarity">
    <text evidence="1">Belongs to the HipA Ser/Thr kinase family.</text>
</comment>
<accession>A0A387BC55</accession>
<feature type="domain" description="HipA-like C-terminal" evidence="4">
    <location>
        <begin position="147"/>
        <end position="370"/>
    </location>
</feature>
<reference evidence="7" key="1">
    <citation type="submission" date="2018-09" db="EMBL/GenBank/DDBJ databases">
        <title>Genome sequencing of strain 2DFWR-13.</title>
        <authorList>
            <person name="Heo J."/>
            <person name="Kim S.-J."/>
            <person name="Kwon S.-W."/>
        </authorList>
    </citation>
    <scope>NUCLEOTIDE SEQUENCE [LARGE SCALE GENOMIC DNA]</scope>
    <source>
        <strain evidence="7">2DFWR-13</strain>
    </source>
</reference>
<dbReference type="GO" id="GO:0004674">
    <property type="term" value="F:protein serine/threonine kinase activity"/>
    <property type="evidence" value="ECO:0007669"/>
    <property type="project" value="TreeGrafter"/>
</dbReference>
<keyword evidence="3" id="KW-0418">Kinase</keyword>
<dbReference type="EMBL" id="CP032630">
    <property type="protein sequence ID" value="AYF98685.1"/>
    <property type="molecule type" value="Genomic_DNA"/>
</dbReference>
<dbReference type="Proteomes" id="UP000278886">
    <property type="component" value="Chromosome"/>
</dbReference>
<evidence type="ECO:0000256" key="1">
    <source>
        <dbReference type="ARBA" id="ARBA00010164"/>
    </source>
</evidence>
<dbReference type="AlphaFoldDB" id="A0A387BC55"/>
<dbReference type="InterPro" id="IPR012893">
    <property type="entry name" value="HipA-like_C"/>
</dbReference>
<evidence type="ECO:0000259" key="5">
    <source>
        <dbReference type="Pfam" id="PF13657"/>
    </source>
</evidence>
<evidence type="ECO:0000259" key="4">
    <source>
        <dbReference type="Pfam" id="PF07804"/>
    </source>
</evidence>
<feature type="domain" description="HipA N-terminal subdomain 1" evidence="5">
    <location>
        <begin position="3"/>
        <end position="104"/>
    </location>
</feature>
<evidence type="ECO:0000256" key="2">
    <source>
        <dbReference type="ARBA" id="ARBA00022679"/>
    </source>
</evidence>
<dbReference type="InterPro" id="IPR052028">
    <property type="entry name" value="HipA_Ser/Thr_kinase"/>
</dbReference>
<protein>
    <submittedName>
        <fullName evidence="6">Type II toxin-antitoxin system HipA family toxin</fullName>
    </submittedName>
</protein>
<name>A0A387BC55_9MICO</name>
<dbReference type="PANTHER" id="PTHR37419:SF1">
    <property type="entry name" value="SERINE_THREONINE-PROTEIN KINASE TOXIN HIPA"/>
    <property type="match status" value="1"/>
</dbReference>
<proteinExistence type="inferred from homology"/>
<dbReference type="NCBIfam" id="TIGR03071">
    <property type="entry name" value="couple_hipA"/>
    <property type="match status" value="1"/>
</dbReference>
<evidence type="ECO:0000256" key="3">
    <source>
        <dbReference type="ARBA" id="ARBA00022777"/>
    </source>
</evidence>
<gene>
    <name evidence="6" type="ORF">D7I47_10755</name>
</gene>
<dbReference type="RefSeq" id="WP_120763034.1">
    <property type="nucleotide sequence ID" value="NZ_CP032630.1"/>
</dbReference>
<dbReference type="PANTHER" id="PTHR37419">
    <property type="entry name" value="SERINE/THREONINE-PROTEIN KINASE TOXIN HIPA"/>
    <property type="match status" value="1"/>
</dbReference>
<dbReference type="GO" id="GO:0005829">
    <property type="term" value="C:cytosol"/>
    <property type="evidence" value="ECO:0007669"/>
    <property type="project" value="TreeGrafter"/>
</dbReference>
<dbReference type="Pfam" id="PF13657">
    <property type="entry name" value="Couple_hipA"/>
    <property type="match status" value="1"/>
</dbReference>
<dbReference type="OrthoDB" id="3182374at2"/>
<evidence type="ECO:0000313" key="7">
    <source>
        <dbReference type="Proteomes" id="UP000278886"/>
    </source>
</evidence>
<organism evidence="6 7">
    <name type="scientific">Protaetiibacter intestinalis</name>
    <dbReference type="NCBI Taxonomy" id="2419774"/>
    <lineage>
        <taxon>Bacteria</taxon>
        <taxon>Bacillati</taxon>
        <taxon>Actinomycetota</taxon>
        <taxon>Actinomycetes</taxon>
        <taxon>Micrococcales</taxon>
        <taxon>Microbacteriaceae</taxon>
        <taxon>Protaetiibacter</taxon>
    </lineage>
</organism>